<evidence type="ECO:0000313" key="1">
    <source>
        <dbReference type="EMBL" id="RUQ62500.1"/>
    </source>
</evidence>
<dbReference type="AlphaFoldDB" id="A0A3S0X743"/>
<proteinExistence type="predicted"/>
<evidence type="ECO:0000313" key="2">
    <source>
        <dbReference type="Proteomes" id="UP000280346"/>
    </source>
</evidence>
<dbReference type="RefSeq" id="WP_127004381.1">
    <property type="nucleotide sequence ID" value="NZ_JBNPXW010000003.1"/>
</dbReference>
<sequence length="235" mass="23077">MPALPISQLPAAAALDGTELLPAVQNGATVRTTAADLRAGLAEAAHRHAPADVTGLPAALAATRALGRRTLWVPATALTAPTTGGAAAGTVESAASGAVLPALDFDPDAEETAHALLALPRAWDGGALAVQPLWTAGSGAGEVLWSVGGAMLGDGDGLDTPGGVAVTVSDTLTAPDTLHAAGESAPLTPSGTPAPGGLLRLTVARAAADPADTLDADARLLGLRLFYRVDAASDD</sequence>
<reference evidence="1 2" key="1">
    <citation type="submission" date="2018-12" db="EMBL/GenBank/DDBJ databases">
        <authorList>
            <person name="Yang Y."/>
        </authorList>
    </citation>
    <scope>NUCLEOTIDE SEQUENCE [LARGE SCALE GENOMIC DNA]</scope>
    <source>
        <strain evidence="1 2">GSF71</strain>
    </source>
</reference>
<gene>
    <name evidence="1" type="ORF">EJ913_28560</name>
</gene>
<protein>
    <submittedName>
        <fullName evidence="1">Uncharacterized protein</fullName>
    </submittedName>
</protein>
<accession>A0A3S0X743</accession>
<name>A0A3S0X743_9PROT</name>
<organism evidence="1 2">
    <name type="scientific">Azospirillum doebereinerae</name>
    <dbReference type="NCBI Taxonomy" id="92933"/>
    <lineage>
        <taxon>Bacteria</taxon>
        <taxon>Pseudomonadati</taxon>
        <taxon>Pseudomonadota</taxon>
        <taxon>Alphaproteobacteria</taxon>
        <taxon>Rhodospirillales</taxon>
        <taxon>Azospirillaceae</taxon>
        <taxon>Azospirillum</taxon>
    </lineage>
</organism>
<dbReference type="Proteomes" id="UP000280346">
    <property type="component" value="Unassembled WGS sequence"/>
</dbReference>
<dbReference type="OrthoDB" id="7299464at2"/>
<dbReference type="EMBL" id="RZIJ01000038">
    <property type="protein sequence ID" value="RUQ62500.1"/>
    <property type="molecule type" value="Genomic_DNA"/>
</dbReference>
<comment type="caution">
    <text evidence="1">The sequence shown here is derived from an EMBL/GenBank/DDBJ whole genome shotgun (WGS) entry which is preliminary data.</text>
</comment>
<keyword evidence="2" id="KW-1185">Reference proteome</keyword>